<dbReference type="OrthoDB" id="2013972at2759"/>
<dbReference type="Gene3D" id="3.40.50.150">
    <property type="entry name" value="Vaccinia Virus protein VP39"/>
    <property type="match status" value="1"/>
</dbReference>
<accession>A0A5J5F8A5</accession>
<dbReference type="InterPro" id="IPR029063">
    <property type="entry name" value="SAM-dependent_MTases_sf"/>
</dbReference>
<dbReference type="InParanoid" id="A0A5J5F8A5"/>
<dbReference type="Proteomes" id="UP000326924">
    <property type="component" value="Unassembled WGS sequence"/>
</dbReference>
<dbReference type="GO" id="GO:0008168">
    <property type="term" value="F:methyltransferase activity"/>
    <property type="evidence" value="ECO:0007669"/>
    <property type="project" value="UniProtKB-KW"/>
</dbReference>
<reference evidence="1 2" key="1">
    <citation type="submission" date="2019-09" db="EMBL/GenBank/DDBJ databases">
        <title>Draft genome of the ectomycorrhizal ascomycete Sphaerosporella brunnea.</title>
        <authorList>
            <consortium name="DOE Joint Genome Institute"/>
            <person name="Benucci G.M."/>
            <person name="Marozzi G."/>
            <person name="Antonielli L."/>
            <person name="Sanchez S."/>
            <person name="Marco P."/>
            <person name="Wang X."/>
            <person name="Falini L.B."/>
            <person name="Barry K."/>
            <person name="Haridas S."/>
            <person name="Lipzen A."/>
            <person name="Labutti K."/>
            <person name="Grigoriev I.V."/>
            <person name="Murat C."/>
            <person name="Martin F."/>
            <person name="Albertini E."/>
            <person name="Donnini D."/>
            <person name="Bonito G."/>
        </authorList>
    </citation>
    <scope>NUCLEOTIDE SEQUENCE [LARGE SCALE GENOMIC DNA]</scope>
    <source>
        <strain evidence="1 2">Sb_GMNB300</strain>
    </source>
</reference>
<dbReference type="SUPFAM" id="SSF53335">
    <property type="entry name" value="S-adenosyl-L-methionine-dependent methyltransferases"/>
    <property type="match status" value="1"/>
</dbReference>
<dbReference type="AlphaFoldDB" id="A0A5J5F8A5"/>
<evidence type="ECO:0000313" key="1">
    <source>
        <dbReference type="EMBL" id="KAA8913408.1"/>
    </source>
</evidence>
<dbReference type="CDD" id="cd02440">
    <property type="entry name" value="AdoMet_MTases"/>
    <property type="match status" value="1"/>
</dbReference>
<keyword evidence="1" id="KW-0808">Transferase</keyword>
<dbReference type="PANTHER" id="PTHR43591:SF10">
    <property type="entry name" value="ABC TRANSMEMBRANE TYPE-1 DOMAIN-CONTAINING PROTEIN-RELATED"/>
    <property type="match status" value="1"/>
</dbReference>
<sequence>MLSGVSSYGSSTESLAQSINEYLYENGRRYHTYFGVDKYVIPTDDTERDRLDINHEVLLHQLDGELHGAPMKNPKRILDVGTGTGIWAIDMAEKHPYAEVLGIDLSPTQPSWVPPNCRFEVDDADDDWVHASDSFDFIHLRNLNQGIQDWGHVMSEAYRCVKPGGYIELSEAGHAFFSDDNSMAPTSAPAIYSQKLHEGMCLLRRKPVQEVGELEKRLRDAGVVDIQAFTLKQVFGPWAKDLRMKKIGVLNWAQAETAFHAYGMAAFTRALGMTAGDADRLCRETDAATRDKNIHLYTKQYVCRRLGGGRGGWAEN</sequence>
<name>A0A5J5F8A5_9PEZI</name>
<comment type="caution">
    <text evidence="1">The sequence shown here is derived from an EMBL/GenBank/DDBJ whole genome shotgun (WGS) entry which is preliminary data.</text>
</comment>
<organism evidence="1 2">
    <name type="scientific">Sphaerosporella brunnea</name>
    <dbReference type="NCBI Taxonomy" id="1250544"/>
    <lineage>
        <taxon>Eukaryota</taxon>
        <taxon>Fungi</taxon>
        <taxon>Dikarya</taxon>
        <taxon>Ascomycota</taxon>
        <taxon>Pezizomycotina</taxon>
        <taxon>Pezizomycetes</taxon>
        <taxon>Pezizales</taxon>
        <taxon>Pyronemataceae</taxon>
        <taxon>Sphaerosporella</taxon>
    </lineage>
</organism>
<gene>
    <name evidence="1" type="ORF">FN846DRAFT_772099</name>
</gene>
<protein>
    <submittedName>
        <fullName evidence="1">S-adenosyl-L-methionine-dependent methyltransferase</fullName>
    </submittedName>
</protein>
<evidence type="ECO:0000313" key="2">
    <source>
        <dbReference type="Proteomes" id="UP000326924"/>
    </source>
</evidence>
<dbReference type="GO" id="GO:0032259">
    <property type="term" value="P:methylation"/>
    <property type="evidence" value="ECO:0007669"/>
    <property type="project" value="UniProtKB-KW"/>
</dbReference>
<dbReference type="PANTHER" id="PTHR43591">
    <property type="entry name" value="METHYLTRANSFERASE"/>
    <property type="match status" value="1"/>
</dbReference>
<dbReference type="Pfam" id="PF13489">
    <property type="entry name" value="Methyltransf_23"/>
    <property type="match status" value="1"/>
</dbReference>
<dbReference type="EMBL" id="VXIS01000015">
    <property type="protein sequence ID" value="KAA8913408.1"/>
    <property type="molecule type" value="Genomic_DNA"/>
</dbReference>
<proteinExistence type="predicted"/>
<keyword evidence="1" id="KW-0489">Methyltransferase</keyword>
<keyword evidence="2" id="KW-1185">Reference proteome</keyword>